<dbReference type="GO" id="GO:0005783">
    <property type="term" value="C:endoplasmic reticulum"/>
    <property type="evidence" value="ECO:0007669"/>
    <property type="project" value="TreeGrafter"/>
</dbReference>
<feature type="compositionally biased region" description="Basic and acidic residues" evidence="5">
    <location>
        <begin position="29"/>
        <end position="56"/>
    </location>
</feature>
<dbReference type="GO" id="GO:0007034">
    <property type="term" value="P:vacuolar transport"/>
    <property type="evidence" value="ECO:0007669"/>
    <property type="project" value="InterPro"/>
</dbReference>
<sequence length="368" mass="39609">MPAHSYERLDDGADSSNATVFEVPSELQIHGDDENDNLHNHAINDHANEELDHLVDAFDGSSDSDIDDSDWDDDRQIDQSDSDDIVDTAGASTSAAGAVAAAASSSASSHATPSQPPARRSLFNFLPWRSSGSPGRTVIRNQNDGVFSNITAKPETDGQSEDFPPTYEEASSDQAPPYWETTIMTPGFGDEIFIEGLPVGSPINFVWNMMVSSAFQFVGFLLTYLLHTSHAAKQGSRAGLGFTLFQYGFYLKPNAAGDSTAPAKEFEPSRPNDYEISSTSQDMSGSFHQDAAASGSSSSIDSTTPDPTTGWVSIFLIVLGGIIIVKALLDYAAVRKMEQVIEGRSSSTTAPIEEEEDDDTRSDRSVRV</sequence>
<evidence type="ECO:0000313" key="7">
    <source>
        <dbReference type="EMBL" id="CDO57723.1"/>
    </source>
</evidence>
<evidence type="ECO:0000256" key="4">
    <source>
        <dbReference type="ARBA" id="ARBA00023136"/>
    </source>
</evidence>
<dbReference type="EMBL" id="CCBN010000024">
    <property type="protein sequence ID" value="CDO57723.1"/>
    <property type="molecule type" value="Genomic_DNA"/>
</dbReference>
<keyword evidence="8" id="KW-1185">Reference proteome</keyword>
<evidence type="ECO:0000256" key="6">
    <source>
        <dbReference type="SAM" id="Phobius"/>
    </source>
</evidence>
<feature type="region of interest" description="Disordered" evidence="5">
    <location>
        <begin position="257"/>
        <end position="305"/>
    </location>
</feature>
<evidence type="ECO:0000256" key="3">
    <source>
        <dbReference type="ARBA" id="ARBA00022989"/>
    </source>
</evidence>
<feature type="compositionally biased region" description="Polar residues" evidence="5">
    <location>
        <begin position="275"/>
        <end position="287"/>
    </location>
</feature>
<dbReference type="GO" id="GO:0006511">
    <property type="term" value="P:ubiquitin-dependent protein catabolic process"/>
    <property type="evidence" value="ECO:0007669"/>
    <property type="project" value="TreeGrafter"/>
</dbReference>
<evidence type="ECO:0000256" key="5">
    <source>
        <dbReference type="SAM" id="MobiDB-lite"/>
    </source>
</evidence>
<dbReference type="GO" id="GO:0016020">
    <property type="term" value="C:membrane"/>
    <property type="evidence" value="ECO:0007669"/>
    <property type="project" value="UniProtKB-SubCell"/>
</dbReference>
<evidence type="ECO:0000313" key="8">
    <source>
        <dbReference type="Proteomes" id="UP000242525"/>
    </source>
</evidence>
<feature type="transmembrane region" description="Helical" evidence="6">
    <location>
        <begin position="310"/>
        <end position="329"/>
    </location>
</feature>
<dbReference type="Pfam" id="PF10176">
    <property type="entry name" value="NEDD4_Bsd2"/>
    <property type="match status" value="1"/>
</dbReference>
<feature type="region of interest" description="Disordered" evidence="5">
    <location>
        <begin position="342"/>
        <end position="368"/>
    </location>
</feature>
<dbReference type="GO" id="GO:0005794">
    <property type="term" value="C:Golgi apparatus"/>
    <property type="evidence" value="ECO:0007669"/>
    <property type="project" value="TreeGrafter"/>
</dbReference>
<feature type="compositionally biased region" description="Basic and acidic residues" evidence="5">
    <location>
        <begin position="1"/>
        <end position="11"/>
    </location>
</feature>
<dbReference type="CDD" id="cd22212">
    <property type="entry name" value="NDFIP-like"/>
    <property type="match status" value="1"/>
</dbReference>
<accession>A0A0J9XKT7</accession>
<evidence type="ECO:0000256" key="2">
    <source>
        <dbReference type="ARBA" id="ARBA00022692"/>
    </source>
</evidence>
<comment type="caution">
    <text evidence="7">The sequence shown here is derived from an EMBL/GenBank/DDBJ whole genome shotgun (WGS) entry which is preliminary data.</text>
</comment>
<protein>
    <submittedName>
        <fullName evidence="7">Similar to Saccharomyces cerevisiae YBR290W BSD2 Heavy metal ion homeostasis protein</fullName>
    </submittedName>
</protein>
<dbReference type="STRING" id="1173061.A0A0J9XKT7"/>
<dbReference type="AlphaFoldDB" id="A0A0J9XKT7"/>
<feature type="compositionally biased region" description="Basic and acidic residues" evidence="5">
    <location>
        <begin position="264"/>
        <end position="273"/>
    </location>
</feature>
<dbReference type="GO" id="GO:0030001">
    <property type="term" value="P:metal ion transport"/>
    <property type="evidence" value="ECO:0007669"/>
    <property type="project" value="InterPro"/>
</dbReference>
<proteinExistence type="predicted"/>
<keyword evidence="3 6" id="KW-1133">Transmembrane helix</keyword>
<feature type="region of interest" description="Disordered" evidence="5">
    <location>
        <begin position="1"/>
        <end position="88"/>
    </location>
</feature>
<gene>
    <name evidence="7" type="ORF">BN980_GECA24s01077g</name>
</gene>
<dbReference type="InterPro" id="IPR019325">
    <property type="entry name" value="NEDD4/Bsd2"/>
</dbReference>
<organism evidence="7 8">
    <name type="scientific">Geotrichum candidum</name>
    <name type="common">Oospora lactis</name>
    <name type="synonym">Dipodascus geotrichum</name>
    <dbReference type="NCBI Taxonomy" id="1173061"/>
    <lineage>
        <taxon>Eukaryota</taxon>
        <taxon>Fungi</taxon>
        <taxon>Dikarya</taxon>
        <taxon>Ascomycota</taxon>
        <taxon>Saccharomycotina</taxon>
        <taxon>Dipodascomycetes</taxon>
        <taxon>Dipodascales</taxon>
        <taxon>Dipodascaceae</taxon>
        <taxon>Geotrichum</taxon>
    </lineage>
</organism>
<feature type="compositionally biased region" description="Acidic residues" evidence="5">
    <location>
        <begin position="62"/>
        <end position="86"/>
    </location>
</feature>
<dbReference type="OrthoDB" id="10003116at2759"/>
<feature type="compositionally biased region" description="Low complexity" evidence="5">
    <location>
        <begin position="294"/>
        <end position="305"/>
    </location>
</feature>
<dbReference type="PANTHER" id="PTHR13396">
    <property type="entry name" value="NEDD4 FAMILY INTERACTING PROTEIN 1/2"/>
    <property type="match status" value="1"/>
</dbReference>
<reference evidence="7" key="1">
    <citation type="submission" date="2014-03" db="EMBL/GenBank/DDBJ databases">
        <authorList>
            <person name="Casaregola S."/>
        </authorList>
    </citation>
    <scope>NUCLEOTIDE SEQUENCE [LARGE SCALE GENOMIC DNA]</scope>
    <source>
        <strain evidence="7">CLIB 918</strain>
    </source>
</reference>
<comment type="subcellular location">
    <subcellularLocation>
        <location evidence="1">Membrane</location>
        <topology evidence="1">Multi-pass membrane protein</topology>
    </subcellularLocation>
</comment>
<name>A0A0J9XKT7_GEOCN</name>
<dbReference type="GO" id="GO:0048471">
    <property type="term" value="C:perinuclear region of cytoplasm"/>
    <property type="evidence" value="ECO:0007669"/>
    <property type="project" value="TreeGrafter"/>
</dbReference>
<dbReference type="Proteomes" id="UP000242525">
    <property type="component" value="Unassembled WGS sequence"/>
</dbReference>
<dbReference type="PANTHER" id="PTHR13396:SF5">
    <property type="entry name" value="NEDD4 FAMILY INTERACTING PROTEIN"/>
    <property type="match status" value="1"/>
</dbReference>
<keyword evidence="4 6" id="KW-0472">Membrane</keyword>
<keyword evidence="2 6" id="KW-0812">Transmembrane</keyword>
<dbReference type="GO" id="GO:0031398">
    <property type="term" value="P:positive regulation of protein ubiquitination"/>
    <property type="evidence" value="ECO:0007669"/>
    <property type="project" value="TreeGrafter"/>
</dbReference>
<evidence type="ECO:0000256" key="1">
    <source>
        <dbReference type="ARBA" id="ARBA00004141"/>
    </source>
</evidence>
<feature type="region of interest" description="Disordered" evidence="5">
    <location>
        <begin position="149"/>
        <end position="173"/>
    </location>
</feature>